<evidence type="ECO:0000256" key="2">
    <source>
        <dbReference type="ARBA" id="ARBA00023015"/>
    </source>
</evidence>
<dbReference type="Pfam" id="PF00126">
    <property type="entry name" value="HTH_1"/>
    <property type="match status" value="1"/>
</dbReference>
<organism evidence="6 7">
    <name type="scientific">Pelagimonas varians</name>
    <dbReference type="NCBI Taxonomy" id="696760"/>
    <lineage>
        <taxon>Bacteria</taxon>
        <taxon>Pseudomonadati</taxon>
        <taxon>Pseudomonadota</taxon>
        <taxon>Alphaproteobacteria</taxon>
        <taxon>Rhodobacterales</taxon>
        <taxon>Roseobacteraceae</taxon>
        <taxon>Pelagimonas</taxon>
    </lineage>
</organism>
<dbReference type="GO" id="GO:0043565">
    <property type="term" value="F:sequence-specific DNA binding"/>
    <property type="evidence" value="ECO:0007669"/>
    <property type="project" value="TreeGrafter"/>
</dbReference>
<dbReference type="InterPro" id="IPR000847">
    <property type="entry name" value="LysR_HTH_N"/>
</dbReference>
<proteinExistence type="inferred from homology"/>
<comment type="similarity">
    <text evidence="1">Belongs to the LysR transcriptional regulatory family.</text>
</comment>
<keyword evidence="2" id="KW-0805">Transcription regulation</keyword>
<accession>A0A238KUI5</accession>
<evidence type="ECO:0000259" key="5">
    <source>
        <dbReference type="PROSITE" id="PS50931"/>
    </source>
</evidence>
<dbReference type="PANTHER" id="PTHR30427">
    <property type="entry name" value="TRANSCRIPTIONAL ACTIVATOR PROTEIN LYSR"/>
    <property type="match status" value="1"/>
</dbReference>
<feature type="domain" description="HTH lysR-type" evidence="5">
    <location>
        <begin position="3"/>
        <end position="60"/>
    </location>
</feature>
<gene>
    <name evidence="6" type="primary">cmpR_2</name>
    <name evidence="6" type="ORF">PEV8663_03294</name>
</gene>
<dbReference type="EMBL" id="FXYH01000013">
    <property type="protein sequence ID" value="SMX46459.1"/>
    <property type="molecule type" value="Genomic_DNA"/>
</dbReference>
<name>A0A238KUI5_9RHOB</name>
<dbReference type="OrthoDB" id="8479870at2"/>
<dbReference type="InterPro" id="IPR036390">
    <property type="entry name" value="WH_DNA-bd_sf"/>
</dbReference>
<keyword evidence="7" id="KW-1185">Reference proteome</keyword>
<dbReference type="AlphaFoldDB" id="A0A238KUI5"/>
<evidence type="ECO:0000313" key="7">
    <source>
        <dbReference type="Proteomes" id="UP000220836"/>
    </source>
</evidence>
<dbReference type="Gene3D" id="3.40.190.290">
    <property type="match status" value="1"/>
</dbReference>
<dbReference type="SUPFAM" id="SSF53850">
    <property type="entry name" value="Periplasmic binding protein-like II"/>
    <property type="match status" value="1"/>
</dbReference>
<dbReference type="InterPro" id="IPR005119">
    <property type="entry name" value="LysR_subst-bd"/>
</dbReference>
<dbReference type="Pfam" id="PF03466">
    <property type="entry name" value="LysR_substrate"/>
    <property type="match status" value="1"/>
</dbReference>
<keyword evidence="4" id="KW-0804">Transcription</keyword>
<dbReference type="PROSITE" id="PS50931">
    <property type="entry name" value="HTH_LYSR"/>
    <property type="match status" value="1"/>
</dbReference>
<dbReference type="SUPFAM" id="SSF46785">
    <property type="entry name" value="Winged helix' DNA-binding domain"/>
    <property type="match status" value="1"/>
</dbReference>
<dbReference type="RefSeq" id="WP_097805765.1">
    <property type="nucleotide sequence ID" value="NZ_FXYH01000013.1"/>
</dbReference>
<evidence type="ECO:0000256" key="3">
    <source>
        <dbReference type="ARBA" id="ARBA00023125"/>
    </source>
</evidence>
<evidence type="ECO:0000256" key="4">
    <source>
        <dbReference type="ARBA" id="ARBA00023163"/>
    </source>
</evidence>
<dbReference type="InterPro" id="IPR036388">
    <property type="entry name" value="WH-like_DNA-bd_sf"/>
</dbReference>
<dbReference type="Proteomes" id="UP000220836">
    <property type="component" value="Unassembled WGS sequence"/>
</dbReference>
<dbReference type="GO" id="GO:0003700">
    <property type="term" value="F:DNA-binding transcription factor activity"/>
    <property type="evidence" value="ECO:0007669"/>
    <property type="project" value="InterPro"/>
</dbReference>
<keyword evidence="3" id="KW-0238">DNA-binding</keyword>
<protein>
    <submittedName>
        <fullName evidence="6">HTH-type transcriptional activator CmpR</fullName>
    </submittedName>
</protein>
<dbReference type="PRINTS" id="PR00039">
    <property type="entry name" value="HTHLYSR"/>
</dbReference>
<dbReference type="Gene3D" id="1.10.10.10">
    <property type="entry name" value="Winged helix-like DNA-binding domain superfamily/Winged helix DNA-binding domain"/>
    <property type="match status" value="1"/>
</dbReference>
<evidence type="ECO:0000313" key="6">
    <source>
        <dbReference type="EMBL" id="SMX46459.1"/>
    </source>
</evidence>
<reference evidence="6 7" key="1">
    <citation type="submission" date="2017-05" db="EMBL/GenBank/DDBJ databases">
        <authorList>
            <person name="Song R."/>
            <person name="Chenine A.L."/>
            <person name="Ruprecht R.M."/>
        </authorList>
    </citation>
    <scope>NUCLEOTIDE SEQUENCE [LARGE SCALE GENOMIC DNA]</scope>
    <source>
        <strain evidence="6 7">CECT 8663</strain>
    </source>
</reference>
<dbReference type="PANTHER" id="PTHR30427:SF1">
    <property type="entry name" value="TRANSCRIPTIONAL ACTIVATOR PROTEIN LYSR"/>
    <property type="match status" value="1"/>
</dbReference>
<sequence length="303" mass="33821">MSLRFRQLQAFHAIIETGTVTGAAEMLGISQPGVSNLLAQLEQQTRVPLFVREKGRLLPTPEADHLFREVDTVVRGLDHVAQAVSDLQNSQIGQLQVVSQHSISFGFLPPLIAQFARDRTGLSISFQSQYSPKVQEWVLSGLFEIGICEAPLLQDGLSAHRFQVACRLAMPQGHRLSACRTITVRDLAQEPIIAMGPDHMTHRQMRSAFQDAGLPWQPQIHTHMFRNVLSFVREGMGVSMLDPFALDFDREGGFESRPFEPAVHMDMAVVTSRHRPLSRIGQAFLDLLLEQITPYTVAGFKSD</sequence>
<evidence type="ECO:0000256" key="1">
    <source>
        <dbReference type="ARBA" id="ARBA00009437"/>
    </source>
</evidence>
<dbReference type="GO" id="GO:0010628">
    <property type="term" value="P:positive regulation of gene expression"/>
    <property type="evidence" value="ECO:0007669"/>
    <property type="project" value="TreeGrafter"/>
</dbReference>